<organism evidence="1 2">
    <name type="scientific">Aliidiomarina soli</name>
    <dbReference type="NCBI Taxonomy" id="1928574"/>
    <lineage>
        <taxon>Bacteria</taxon>
        <taxon>Pseudomonadati</taxon>
        <taxon>Pseudomonadota</taxon>
        <taxon>Gammaproteobacteria</taxon>
        <taxon>Alteromonadales</taxon>
        <taxon>Idiomarinaceae</taxon>
        <taxon>Aliidiomarina</taxon>
    </lineage>
</organism>
<reference evidence="1 2" key="1">
    <citation type="journal article" date="2011" name="Front. Microbiol.">
        <title>Genomic signatures of strain selection and enhancement in Bacillus atrophaeus var. globigii, a historical biowarfare simulant.</title>
        <authorList>
            <person name="Gibbons H.S."/>
            <person name="Broomall S.M."/>
            <person name="McNew L.A."/>
            <person name="Daligault H."/>
            <person name="Chapman C."/>
            <person name="Bruce D."/>
            <person name="Karavis M."/>
            <person name="Krepps M."/>
            <person name="McGregor P.A."/>
            <person name="Hong C."/>
            <person name="Park K.H."/>
            <person name="Akmal A."/>
            <person name="Feldman A."/>
            <person name="Lin J.S."/>
            <person name="Chang W.E."/>
            <person name="Higgs B.W."/>
            <person name="Demirev P."/>
            <person name="Lindquist J."/>
            <person name="Liem A."/>
            <person name="Fochler E."/>
            <person name="Read T.D."/>
            <person name="Tapia R."/>
            <person name="Johnson S."/>
            <person name="Bishop-Lilly K.A."/>
            <person name="Detter C."/>
            <person name="Han C."/>
            <person name="Sozhamannan S."/>
            <person name="Rosenzweig C.N."/>
            <person name="Skowronski E.W."/>
        </authorList>
    </citation>
    <scope>NUCLEOTIDE SEQUENCE [LARGE SCALE GENOMIC DNA]</scope>
    <source>
        <strain evidence="1 2">Y4G10-17</strain>
    </source>
</reference>
<comment type="caution">
    <text evidence="1">The sequence shown here is derived from an EMBL/GenBank/DDBJ whole genome shotgun (WGS) entry which is preliminary data.</text>
</comment>
<dbReference type="AlphaFoldDB" id="A0A432WJ91"/>
<dbReference type="SUPFAM" id="SSF52096">
    <property type="entry name" value="ClpP/crotonase"/>
    <property type="match status" value="1"/>
</dbReference>
<accession>A0A432WJ91</accession>
<evidence type="ECO:0000313" key="2">
    <source>
        <dbReference type="Proteomes" id="UP000287823"/>
    </source>
</evidence>
<name>A0A432WJ91_9GAMM</name>
<dbReference type="Proteomes" id="UP000287823">
    <property type="component" value="Unassembled WGS sequence"/>
</dbReference>
<sequence length="389" mass="44078">MPTQQVTEWADDIDFYVEQVKTKHLNPFHTLSEEEFDQRIATLKTELDTLSEIQIETRLMGITSALGDGHSNYFMMSGPHRHFPLRFKYFGDELRIIAATEDYEHLLGSELVSINNVPTAGLYEQLKHHLSGVDNQFSEKTSFEFHLTLAKLLAGLGIVADGEEAEFVTKRGNSFSTHHIEPISMALFGQIESPYQSRTPALAMQDIAMPGIQLDIVDETTAYFRFRRYPDLADVLDNCDALQSRLESSNARYLIIDFRGNGGGNFYTGLAFSSCLLPLKQFDWLTGAVLLTDGHTFSAAMSNVVQFKQLFNATVIGEPTGGDPNHFSESYRFELPNSKRKLSLSIRYYPFLEKPTDAVYPEELVTQSWEEYEKGLDVVLVRALEHFQL</sequence>
<keyword evidence="2" id="KW-1185">Reference proteome</keyword>
<dbReference type="Gene3D" id="3.90.226.10">
    <property type="entry name" value="2-enoyl-CoA Hydratase, Chain A, domain 1"/>
    <property type="match status" value="2"/>
</dbReference>
<proteinExistence type="predicted"/>
<evidence type="ECO:0000313" key="1">
    <source>
        <dbReference type="EMBL" id="RUO33834.1"/>
    </source>
</evidence>
<gene>
    <name evidence="1" type="ORF">CWE14_05065</name>
</gene>
<protein>
    <submittedName>
        <fullName evidence="1">Peptidase S41</fullName>
    </submittedName>
</protein>
<dbReference type="InterPro" id="IPR029045">
    <property type="entry name" value="ClpP/crotonase-like_dom_sf"/>
</dbReference>
<dbReference type="EMBL" id="PIPO01000002">
    <property type="protein sequence ID" value="RUO33834.1"/>
    <property type="molecule type" value="Genomic_DNA"/>
</dbReference>